<dbReference type="RefSeq" id="WP_164884620.1">
    <property type="nucleotide sequence ID" value="NZ_CAWOMG010000111.1"/>
</dbReference>
<proteinExistence type="predicted"/>
<sequence>MDVEVIGNVVTVTSGKKKVVANALLVERDETGQVIHVIFDRNIARSLSELGPLAPWSQVDSYVSEMRYCNAAA</sequence>
<evidence type="ECO:0000313" key="1">
    <source>
        <dbReference type="EMBL" id="WFG00209.1"/>
    </source>
</evidence>
<dbReference type="AlphaFoldDB" id="A0AAJ6CR13"/>
<reference evidence="1" key="1">
    <citation type="submission" date="2023-03" db="EMBL/GenBank/DDBJ databases">
        <title>Aeromonas caviae strain AC1520.</title>
        <authorList>
            <person name="Xie T."/>
            <person name="Zhang Q."/>
            <person name="Deng J."/>
            <person name="Li X."/>
        </authorList>
    </citation>
    <scope>NUCLEOTIDE SEQUENCE</scope>
    <source>
        <strain evidence="1">AC1520</strain>
        <plasmid evidence="1">pAC1520</plasmid>
    </source>
</reference>
<accession>A0AAJ6CR13</accession>
<keyword evidence="1" id="KW-0614">Plasmid</keyword>
<dbReference type="EMBL" id="CP120943">
    <property type="protein sequence ID" value="WFG00209.1"/>
    <property type="molecule type" value="Genomic_DNA"/>
</dbReference>
<name>A0AAJ6CR13_AERCA</name>
<organism evidence="1 2">
    <name type="scientific">Aeromonas caviae</name>
    <name type="common">Aeromonas punctata</name>
    <dbReference type="NCBI Taxonomy" id="648"/>
    <lineage>
        <taxon>Bacteria</taxon>
        <taxon>Pseudomonadati</taxon>
        <taxon>Pseudomonadota</taxon>
        <taxon>Gammaproteobacteria</taxon>
        <taxon>Aeromonadales</taxon>
        <taxon>Aeromonadaceae</taxon>
        <taxon>Aeromonas</taxon>
    </lineage>
</organism>
<gene>
    <name evidence="1" type="ORF">P5S46_22200</name>
</gene>
<geneLocation type="plasmid" evidence="1 2">
    <name>pAC1520</name>
</geneLocation>
<protein>
    <submittedName>
        <fullName evidence="1">Uncharacterized protein</fullName>
    </submittedName>
</protein>
<evidence type="ECO:0000313" key="2">
    <source>
        <dbReference type="Proteomes" id="UP001218423"/>
    </source>
</evidence>
<dbReference type="Proteomes" id="UP001218423">
    <property type="component" value="Plasmid pAC1520"/>
</dbReference>